<dbReference type="AlphaFoldDB" id="A0A4R3JT55"/>
<evidence type="ECO:0000313" key="6">
    <source>
        <dbReference type="Proteomes" id="UP000295135"/>
    </source>
</evidence>
<comment type="caution">
    <text evidence="5">The sequence shown here is derived from an EMBL/GenBank/DDBJ whole genome shotgun (WGS) entry which is preliminary data.</text>
</comment>
<gene>
    <name evidence="5" type="ORF">EDC61_11619</name>
</gene>
<dbReference type="InterPro" id="IPR043502">
    <property type="entry name" value="DNA/RNA_pol_sf"/>
</dbReference>
<dbReference type="InterPro" id="IPR017961">
    <property type="entry name" value="DNA_pol_Y-fam_little_finger"/>
</dbReference>
<accession>A0A4R3JT55</accession>
<dbReference type="InterPro" id="IPR053848">
    <property type="entry name" value="IMS_HHH_1"/>
</dbReference>
<dbReference type="GO" id="GO:0042276">
    <property type="term" value="P:error-prone translesion synthesis"/>
    <property type="evidence" value="ECO:0007669"/>
    <property type="project" value="TreeGrafter"/>
</dbReference>
<dbReference type="PROSITE" id="PS50173">
    <property type="entry name" value="UMUC"/>
    <property type="match status" value="1"/>
</dbReference>
<dbReference type="InterPro" id="IPR050116">
    <property type="entry name" value="DNA_polymerase-Y"/>
</dbReference>
<dbReference type="RefSeq" id="WP_126463119.1">
    <property type="nucleotide sequence ID" value="NZ_AP018721.1"/>
</dbReference>
<keyword evidence="3" id="KW-0808">Transferase</keyword>
<keyword evidence="3" id="KW-0548">Nucleotidyltransferase</keyword>
<dbReference type="Pfam" id="PF21999">
    <property type="entry name" value="IMS_HHH_1"/>
    <property type="match status" value="1"/>
</dbReference>
<dbReference type="InterPro" id="IPR043128">
    <property type="entry name" value="Rev_trsase/Diguanyl_cyclase"/>
</dbReference>
<dbReference type="GO" id="GO:0006281">
    <property type="term" value="P:DNA repair"/>
    <property type="evidence" value="ECO:0007669"/>
    <property type="project" value="InterPro"/>
</dbReference>
<dbReference type="SUPFAM" id="SSF56672">
    <property type="entry name" value="DNA/RNA polymerases"/>
    <property type="match status" value="1"/>
</dbReference>
<evidence type="ECO:0000256" key="3">
    <source>
        <dbReference type="ARBA" id="ARBA00022932"/>
    </source>
</evidence>
<dbReference type="GO" id="GO:0009432">
    <property type="term" value="P:SOS response"/>
    <property type="evidence" value="ECO:0007669"/>
    <property type="project" value="TreeGrafter"/>
</dbReference>
<dbReference type="Gene3D" id="1.10.150.20">
    <property type="entry name" value="5' to 3' exonuclease, C-terminal subdomain"/>
    <property type="match status" value="1"/>
</dbReference>
<feature type="domain" description="UmuC" evidence="4">
    <location>
        <begin position="5"/>
        <end position="188"/>
    </location>
</feature>
<dbReference type="Gene3D" id="3.30.70.270">
    <property type="match status" value="1"/>
</dbReference>
<dbReference type="PANTHER" id="PTHR11076:SF33">
    <property type="entry name" value="DNA POLYMERASE KAPPA"/>
    <property type="match status" value="1"/>
</dbReference>
<evidence type="ECO:0000259" key="4">
    <source>
        <dbReference type="PROSITE" id="PS50173"/>
    </source>
</evidence>
<evidence type="ECO:0000256" key="1">
    <source>
        <dbReference type="ARBA" id="ARBA00010945"/>
    </source>
</evidence>
<protein>
    <submittedName>
        <fullName evidence="5">DNA polymerase-4</fullName>
    </submittedName>
</protein>
<reference evidence="5 6" key="1">
    <citation type="submission" date="2019-03" db="EMBL/GenBank/DDBJ databases">
        <title>Genomic Encyclopedia of Type Strains, Phase IV (KMG-IV): sequencing the most valuable type-strain genomes for metagenomic binning, comparative biology and taxonomic classification.</title>
        <authorList>
            <person name="Goeker M."/>
        </authorList>
    </citation>
    <scope>NUCLEOTIDE SEQUENCE [LARGE SCALE GENOMIC DNA]</scope>
    <source>
        <strain evidence="5 6">DSM 103923</strain>
    </source>
</reference>
<dbReference type="EMBL" id="SLZY01000016">
    <property type="protein sequence ID" value="TCS70420.1"/>
    <property type="molecule type" value="Genomic_DNA"/>
</dbReference>
<organism evidence="5 6">
    <name type="scientific">Sulfuritortus calidifontis</name>
    <dbReference type="NCBI Taxonomy" id="1914471"/>
    <lineage>
        <taxon>Bacteria</taxon>
        <taxon>Pseudomonadati</taxon>
        <taxon>Pseudomonadota</taxon>
        <taxon>Betaproteobacteria</taxon>
        <taxon>Nitrosomonadales</taxon>
        <taxon>Thiobacillaceae</taxon>
        <taxon>Sulfuritortus</taxon>
    </lineage>
</organism>
<dbReference type="GO" id="GO:0005829">
    <property type="term" value="C:cytosol"/>
    <property type="evidence" value="ECO:0007669"/>
    <property type="project" value="TreeGrafter"/>
</dbReference>
<dbReference type="Pfam" id="PF11799">
    <property type="entry name" value="IMS_C"/>
    <property type="match status" value="1"/>
</dbReference>
<dbReference type="GO" id="GO:0003887">
    <property type="term" value="F:DNA-directed DNA polymerase activity"/>
    <property type="evidence" value="ECO:0007669"/>
    <property type="project" value="UniProtKB-KW"/>
</dbReference>
<dbReference type="Pfam" id="PF00817">
    <property type="entry name" value="IMS"/>
    <property type="match status" value="1"/>
</dbReference>
<dbReference type="Gene3D" id="3.40.1170.60">
    <property type="match status" value="1"/>
</dbReference>
<keyword evidence="3" id="KW-0239">DNA-directed DNA polymerase</keyword>
<evidence type="ECO:0000256" key="2">
    <source>
        <dbReference type="ARBA" id="ARBA00022457"/>
    </source>
</evidence>
<dbReference type="InterPro" id="IPR001126">
    <property type="entry name" value="UmuC"/>
</dbReference>
<proteinExistence type="inferred from homology"/>
<dbReference type="Proteomes" id="UP000295135">
    <property type="component" value="Unassembled WGS sequence"/>
</dbReference>
<evidence type="ECO:0000313" key="5">
    <source>
        <dbReference type="EMBL" id="TCS70420.1"/>
    </source>
</evidence>
<dbReference type="OrthoDB" id="9808813at2"/>
<dbReference type="CDD" id="cd00424">
    <property type="entry name" value="PolY"/>
    <property type="match status" value="1"/>
</dbReference>
<dbReference type="PANTHER" id="PTHR11076">
    <property type="entry name" value="DNA REPAIR POLYMERASE UMUC / TRANSFERASE FAMILY MEMBER"/>
    <property type="match status" value="1"/>
</dbReference>
<sequence length="417" mass="46876">MPLRNLLLDFNSYFASVEQQLRPELRGKPVGILPVMAETTCCIAASYEAKRFGVKTGTSVIDARRLCPDMVFVQARPRVYVEMHHRLIDVVDSVIAIAEVLSIDEVMCDLTGSWQQEAVVRELAREVKAKIREEVGECLTCSIGIGPNRFLAKTASNMQKPDGLTVLHEDDLPHALYHLKLNDLNGIGRAMLARLERHGIKNVEALCRASREELRRVWGGVEGERMYDRLRGVDVPVPTTQRSSLGHSHVLPPHLRTDTGAFSVLSKLTQKAAARLRASGFQAARLSIRIDYRNHLPWQHEARFQPMQDTLPFLRVLSALWSERPRRREPIKVSITLLDLSEEEQMTLSLFPDGTRTPGLDHALDQLKAKYGNDAVYFGGAFMATEEAPMRISFTHVPDVRLEGDAKEVGTDWLQAV</sequence>
<keyword evidence="2" id="KW-0515">Mutator protein</keyword>
<dbReference type="GO" id="GO:0003684">
    <property type="term" value="F:damaged DNA binding"/>
    <property type="evidence" value="ECO:0007669"/>
    <property type="project" value="InterPro"/>
</dbReference>
<keyword evidence="6" id="KW-1185">Reference proteome</keyword>
<name>A0A4R3JT55_9PROT</name>
<comment type="similarity">
    <text evidence="1">Belongs to the DNA polymerase type-Y family.</text>
</comment>